<dbReference type="Gene3D" id="3.20.20.190">
    <property type="entry name" value="Phosphatidylinositol (PI) phosphodiesterase"/>
    <property type="match status" value="1"/>
</dbReference>
<dbReference type="PANTHER" id="PTHR46211:SF14">
    <property type="entry name" value="GLYCEROPHOSPHODIESTER PHOSPHODIESTERASE"/>
    <property type="match status" value="1"/>
</dbReference>
<dbReference type="PANTHER" id="PTHR46211">
    <property type="entry name" value="GLYCEROPHOSPHORYL DIESTER PHOSPHODIESTERASE"/>
    <property type="match status" value="1"/>
</dbReference>
<feature type="domain" description="GP-PDE" evidence="1">
    <location>
        <begin position="24"/>
        <end position="249"/>
    </location>
</feature>
<proteinExistence type="predicted"/>
<dbReference type="PROSITE" id="PS51257">
    <property type="entry name" value="PROKAR_LIPOPROTEIN"/>
    <property type="match status" value="1"/>
</dbReference>
<reference evidence="3" key="1">
    <citation type="journal article" date="2019" name="Int. J. Syst. Evol. Microbiol.">
        <title>The Global Catalogue of Microorganisms (GCM) 10K type strain sequencing project: providing services to taxonomists for standard genome sequencing and annotation.</title>
        <authorList>
            <consortium name="The Broad Institute Genomics Platform"/>
            <consortium name="The Broad Institute Genome Sequencing Center for Infectious Disease"/>
            <person name="Wu L."/>
            <person name="Ma J."/>
        </authorList>
    </citation>
    <scope>NUCLEOTIDE SEQUENCE [LARGE SCALE GENOMIC DNA]</scope>
    <source>
        <strain evidence="3">KCTC 52924</strain>
    </source>
</reference>
<dbReference type="PROSITE" id="PS50007">
    <property type="entry name" value="PIPLC_X_DOMAIN"/>
    <property type="match status" value="1"/>
</dbReference>
<dbReference type="Proteomes" id="UP001597532">
    <property type="component" value="Unassembled WGS sequence"/>
</dbReference>
<dbReference type="PROSITE" id="PS51704">
    <property type="entry name" value="GP_PDE"/>
    <property type="match status" value="1"/>
</dbReference>
<dbReference type="CDD" id="cd08556">
    <property type="entry name" value="GDPD"/>
    <property type="match status" value="1"/>
</dbReference>
<dbReference type="InterPro" id="IPR030395">
    <property type="entry name" value="GP_PDE_dom"/>
</dbReference>
<dbReference type="RefSeq" id="WP_251808201.1">
    <property type="nucleotide sequence ID" value="NZ_CP166679.1"/>
</dbReference>
<organism evidence="2 3">
    <name type="scientific">Arenibacter antarcticus</name>
    <dbReference type="NCBI Taxonomy" id="2040469"/>
    <lineage>
        <taxon>Bacteria</taxon>
        <taxon>Pseudomonadati</taxon>
        <taxon>Bacteroidota</taxon>
        <taxon>Flavobacteriia</taxon>
        <taxon>Flavobacteriales</taxon>
        <taxon>Flavobacteriaceae</taxon>
        <taxon>Arenibacter</taxon>
    </lineage>
</organism>
<evidence type="ECO:0000259" key="1">
    <source>
        <dbReference type="PROSITE" id="PS51704"/>
    </source>
</evidence>
<evidence type="ECO:0000313" key="3">
    <source>
        <dbReference type="Proteomes" id="UP001597532"/>
    </source>
</evidence>
<protein>
    <submittedName>
        <fullName evidence="2">Glycerophosphodiester phosphodiesterase</fullName>
    </submittedName>
</protein>
<keyword evidence="3" id="KW-1185">Reference proteome</keyword>
<dbReference type="SUPFAM" id="SSF51695">
    <property type="entry name" value="PLC-like phosphodiesterases"/>
    <property type="match status" value="1"/>
</dbReference>
<evidence type="ECO:0000313" key="2">
    <source>
        <dbReference type="EMBL" id="MFD2789495.1"/>
    </source>
</evidence>
<dbReference type="EMBL" id="JBHUOK010000021">
    <property type="protein sequence ID" value="MFD2789495.1"/>
    <property type="molecule type" value="Genomic_DNA"/>
</dbReference>
<sequence length="249" mass="28231">MKRKLSGVFLMLIVFSGCKQLNKPLVIGHRGAMGHATENTLESIQTAMDLGVDMLEIDVFKTRDGEIVVFHDSSLKRLTGQPGNIEELDLKAVKALTLARNTKIPTLKEVLDLMKGETMLNIELKGAHTAESVNEIINHYINKGNWELKDFLISSYKWDELKRIRELNGKIPIAVLIQKDPLDAIPIGHELKAMVIIPNYKKLTKKNVRILHEEGFKIYPYTVNGYLQIKRMARMGVDGIITNYPNRVK</sequence>
<name>A0ABW5VDV5_9FLAO</name>
<accession>A0ABW5VDV5</accession>
<dbReference type="Pfam" id="PF03009">
    <property type="entry name" value="GDPD"/>
    <property type="match status" value="1"/>
</dbReference>
<comment type="caution">
    <text evidence="2">The sequence shown here is derived from an EMBL/GenBank/DDBJ whole genome shotgun (WGS) entry which is preliminary data.</text>
</comment>
<gene>
    <name evidence="2" type="ORF">ACFS1K_06975</name>
</gene>
<dbReference type="InterPro" id="IPR017946">
    <property type="entry name" value="PLC-like_Pdiesterase_TIM-brl"/>
</dbReference>